<dbReference type="EMBL" id="JAPDGR010000035">
    <property type="protein sequence ID" value="KAJ2998138.1"/>
    <property type="molecule type" value="Genomic_DNA"/>
</dbReference>
<evidence type="ECO:0000313" key="2">
    <source>
        <dbReference type="Proteomes" id="UP001143856"/>
    </source>
</evidence>
<name>A0ACC1PR31_9PEZI</name>
<proteinExistence type="predicted"/>
<accession>A0ACC1PR31</accession>
<evidence type="ECO:0000313" key="1">
    <source>
        <dbReference type="EMBL" id="KAJ2998138.1"/>
    </source>
</evidence>
<protein>
    <submittedName>
        <fullName evidence="1">Uncharacterized protein</fullName>
    </submittedName>
</protein>
<comment type="caution">
    <text evidence="1">The sequence shown here is derived from an EMBL/GenBank/DDBJ whole genome shotgun (WGS) entry which is preliminary data.</text>
</comment>
<dbReference type="Proteomes" id="UP001143856">
    <property type="component" value="Unassembled WGS sequence"/>
</dbReference>
<keyword evidence="2" id="KW-1185">Reference proteome</keyword>
<sequence>MNGLVEPITQYDGGKLQNQNHRHLLDVIDSLRSQGISRYIDLPQIIVCGDQSSGKSSVLEAISGFSFPTKDNLCTRFATELILRRNPTGGHVEISILPGHERTEEEKTKLSAFHHHQETRDISKVIEAAKQAMGIDSGHKAFSTDVLRVEISGPTQPHLTMVDLPGLFSAGNKDQSEDDAKLVEDLVVSYMKRDRSIILAVVSAKSDFALQGVTRHAREHDPRGIRTLGLITKPDTLDVGSESERSYIELAQNRDVQFRLGWHVLRNRNYDSRNASTAERNQTEAEFFSTGAWRELNGSQLGVASLQVRLSNILHQQIGTHLPSVVENVEAGIRECNDKLSKLGAARSNLEEQRRHLFQVSMAFTNTMNACIDGNYTDPFFNRTDTPSQKRLRAVVQNTLIDFAKRMHTDGHARIILEDEQEIAVDSRSILRSEYVKEVKVVMKENRGRELPGSYNPLIVAELFSKQCKPWEKLVYDLGDHLLQSAHMTIGIVLCHVADEETAAGIARVVVIPWIEKVKKDLDAKLGEILDQHLSGHPITYNNYLTENSQRAQDDRKRKEMEKRLQSFLDKNGPGRPSPFLTAGSNIKPLLDALMPETEPDMDEYSCYMAVDMMEAYYKVALKTVIDELPRLFSPDIVYDLTDEEVRLIAAESEISVAERERLNEKLVVLQRGLTQLGKFKQAPTLVVPENSLQRTKDREPINRPGGKSVNEAVAIDRYGNDFQAFLLTLDYMSGKRKDSKIEMLGEVEGLGGRVFGWRG</sequence>
<organism evidence="1 2">
    <name type="scientific">Xylaria curta</name>
    <dbReference type="NCBI Taxonomy" id="42375"/>
    <lineage>
        <taxon>Eukaryota</taxon>
        <taxon>Fungi</taxon>
        <taxon>Dikarya</taxon>
        <taxon>Ascomycota</taxon>
        <taxon>Pezizomycotina</taxon>
        <taxon>Sordariomycetes</taxon>
        <taxon>Xylariomycetidae</taxon>
        <taxon>Xylariales</taxon>
        <taxon>Xylariaceae</taxon>
        <taxon>Xylaria</taxon>
    </lineage>
</organism>
<gene>
    <name evidence="1" type="ORF">NUW58_g419</name>
</gene>
<reference evidence="1" key="1">
    <citation type="submission" date="2022-10" db="EMBL/GenBank/DDBJ databases">
        <title>Genome Sequence of Xylaria curta.</title>
        <authorList>
            <person name="Buettner E."/>
        </authorList>
    </citation>
    <scope>NUCLEOTIDE SEQUENCE</scope>
    <source>
        <strain evidence="1">Babe10</strain>
    </source>
</reference>